<dbReference type="HOGENOM" id="CLU_3297893_0_0_4"/>
<accession>Q3SLX3</accession>
<evidence type="ECO:0000256" key="1">
    <source>
        <dbReference type="SAM" id="Phobius"/>
    </source>
</evidence>
<dbReference type="Proteomes" id="UP000008291">
    <property type="component" value="Chromosome"/>
</dbReference>
<dbReference type="EMBL" id="CP000116">
    <property type="protein sequence ID" value="AAZ96280.1"/>
    <property type="molecule type" value="Genomic_DNA"/>
</dbReference>
<gene>
    <name evidence="2" type="ordered locus">Tbd_0327</name>
</gene>
<proteinExistence type="predicted"/>
<organism evidence="2 3">
    <name type="scientific">Thiobacillus denitrificans (strain ATCC 25259 / T1)</name>
    <dbReference type="NCBI Taxonomy" id="292415"/>
    <lineage>
        <taxon>Bacteria</taxon>
        <taxon>Pseudomonadati</taxon>
        <taxon>Pseudomonadota</taxon>
        <taxon>Betaproteobacteria</taxon>
        <taxon>Nitrosomonadales</taxon>
        <taxon>Thiobacillaceae</taxon>
        <taxon>Thiobacillus</taxon>
    </lineage>
</organism>
<dbReference type="KEGG" id="tbd:Tbd_0327"/>
<sequence>MSAELTGMADDRRKGKLRTALLLAAFALGLFVFTLYTGLK</sequence>
<evidence type="ECO:0000313" key="3">
    <source>
        <dbReference type="Proteomes" id="UP000008291"/>
    </source>
</evidence>
<keyword evidence="1" id="KW-0812">Transmembrane</keyword>
<keyword evidence="1" id="KW-1133">Transmembrane helix</keyword>
<reference evidence="2 3" key="1">
    <citation type="journal article" date="2006" name="J. Bacteriol.">
        <title>The genome sequence of the obligately chemolithoautotrophic, facultatively anaerobic bacterium Thiobacillus denitrificans.</title>
        <authorList>
            <person name="Beller H.R."/>
            <person name="Chain P.S."/>
            <person name="Letain T.E."/>
            <person name="Chakicherla A."/>
            <person name="Larimer F.W."/>
            <person name="Richardson P.M."/>
            <person name="Coleman M.A."/>
            <person name="Wood A.P."/>
            <person name="Kelly D.P."/>
        </authorList>
    </citation>
    <scope>NUCLEOTIDE SEQUENCE [LARGE SCALE GENOMIC DNA]</scope>
    <source>
        <strain evidence="2 3">ATCC 25259</strain>
    </source>
</reference>
<name>Q3SLX3_THIDA</name>
<keyword evidence="3" id="KW-1185">Reference proteome</keyword>
<protein>
    <submittedName>
        <fullName evidence="2">Uncharacterized protein</fullName>
    </submittedName>
</protein>
<keyword evidence="1" id="KW-0472">Membrane</keyword>
<dbReference type="AlphaFoldDB" id="Q3SLX3"/>
<evidence type="ECO:0000313" key="2">
    <source>
        <dbReference type="EMBL" id="AAZ96280.1"/>
    </source>
</evidence>
<feature type="transmembrane region" description="Helical" evidence="1">
    <location>
        <begin position="20"/>
        <end position="39"/>
    </location>
</feature>
<dbReference type="RefSeq" id="WP_011310840.1">
    <property type="nucleotide sequence ID" value="NC_007404.1"/>
</dbReference>